<dbReference type="NCBIfam" id="TIGR04549">
    <property type="entry name" value="LP_HExxH_w_tonB"/>
    <property type="match status" value="1"/>
</dbReference>
<dbReference type="SUPFAM" id="SSF55486">
    <property type="entry name" value="Metalloproteases ('zincins'), catalytic domain"/>
    <property type="match status" value="1"/>
</dbReference>
<accession>A0ABU0U3S4</accession>
<dbReference type="EMBL" id="JAUTBA010000001">
    <property type="protein sequence ID" value="MDQ1148901.1"/>
    <property type="molecule type" value="Genomic_DNA"/>
</dbReference>
<dbReference type="Proteomes" id="UP001244640">
    <property type="component" value="Unassembled WGS sequence"/>
</dbReference>
<dbReference type="RefSeq" id="WP_307184844.1">
    <property type="nucleotide sequence ID" value="NZ_JAUTBA010000001.1"/>
</dbReference>
<reference evidence="1 2" key="1">
    <citation type="submission" date="2023-07" db="EMBL/GenBank/DDBJ databases">
        <title>Functional and genomic diversity of the sorghum phyllosphere microbiome.</title>
        <authorList>
            <person name="Shade A."/>
        </authorList>
    </citation>
    <scope>NUCLEOTIDE SEQUENCE [LARGE SCALE GENOMIC DNA]</scope>
    <source>
        <strain evidence="1 2">SORGH_AS_0892</strain>
    </source>
</reference>
<keyword evidence="2" id="KW-1185">Reference proteome</keyword>
<protein>
    <submittedName>
        <fullName evidence="1">Substrate import-associated zinc metallohydrolase lipoprotein</fullName>
    </submittedName>
</protein>
<comment type="caution">
    <text evidence="1">The sequence shown here is derived from an EMBL/GenBank/DDBJ whole genome shotgun (WGS) entry which is preliminary data.</text>
</comment>
<evidence type="ECO:0000313" key="1">
    <source>
        <dbReference type="EMBL" id="MDQ1148901.1"/>
    </source>
</evidence>
<dbReference type="Gene3D" id="3.40.390.70">
    <property type="match status" value="1"/>
</dbReference>
<sequence>MKIIFKLFTGIGLIGLIFSCSKEDKLNYTLQNYDTFVPGTIDNWISANLTDPFNIEVIYRYQRNMHDINKNIAPADESKVIPQMKIVLKGFLEVYGKIGGSKFIKLYTPKQFALFGSGDYDPDGSVKGGTADGGRRITLYGLNGLNDNDASSVIGNLQVIHHEFTHILNQNRFIPGEFGLVCVGDYYADWTAAENTEAKARSLGFISPYARKSIGEDFAETLSHLVVRGQKFYDDYASQSGETAYKKFKEKESIVRDYMIKYFNIDVTQLQNEFQRVMVEEYHSTDYTSVLISSGKYDPFCTDFYTEYTLSMNRYTRLNSYLFGQLT</sequence>
<gene>
    <name evidence="1" type="ORF">QE382_000885</name>
</gene>
<name>A0ABU0U3S4_9SPHI</name>
<evidence type="ECO:0000313" key="2">
    <source>
        <dbReference type="Proteomes" id="UP001244640"/>
    </source>
</evidence>
<proteinExistence type="predicted"/>
<dbReference type="InterPro" id="IPR030890">
    <property type="entry name" value="LP_HExxH_w_TonB"/>
</dbReference>
<keyword evidence="1" id="KW-0449">Lipoprotein</keyword>
<dbReference type="PROSITE" id="PS51257">
    <property type="entry name" value="PROKAR_LIPOPROTEIN"/>
    <property type="match status" value="1"/>
</dbReference>
<dbReference type="Pfam" id="PF15890">
    <property type="entry name" value="Peptidase_Mx1"/>
    <property type="match status" value="1"/>
</dbReference>
<organism evidence="1 2">
    <name type="scientific">Sphingobacterium zeae</name>
    <dbReference type="NCBI Taxonomy" id="1776859"/>
    <lineage>
        <taxon>Bacteria</taxon>
        <taxon>Pseudomonadati</taxon>
        <taxon>Bacteroidota</taxon>
        <taxon>Sphingobacteriia</taxon>
        <taxon>Sphingobacteriales</taxon>
        <taxon>Sphingobacteriaceae</taxon>
        <taxon>Sphingobacterium</taxon>
    </lineage>
</organism>